<accession>A0AAD7ACC8</accession>
<dbReference type="InterPro" id="IPR001251">
    <property type="entry name" value="CRAL-TRIO_dom"/>
</dbReference>
<dbReference type="CDD" id="cd00170">
    <property type="entry name" value="SEC14"/>
    <property type="match status" value="1"/>
</dbReference>
<evidence type="ECO:0000256" key="1">
    <source>
        <dbReference type="SAM" id="MobiDB-lite"/>
    </source>
</evidence>
<dbReference type="PROSITE" id="PS50191">
    <property type="entry name" value="CRAL_TRIO"/>
    <property type="match status" value="1"/>
</dbReference>
<dbReference type="AlphaFoldDB" id="A0AAD7ACC8"/>
<dbReference type="Proteomes" id="UP001218218">
    <property type="component" value="Unassembled WGS sequence"/>
</dbReference>
<organism evidence="3 4">
    <name type="scientific">Mycena albidolilacea</name>
    <dbReference type="NCBI Taxonomy" id="1033008"/>
    <lineage>
        <taxon>Eukaryota</taxon>
        <taxon>Fungi</taxon>
        <taxon>Dikarya</taxon>
        <taxon>Basidiomycota</taxon>
        <taxon>Agaricomycotina</taxon>
        <taxon>Agaricomycetes</taxon>
        <taxon>Agaricomycetidae</taxon>
        <taxon>Agaricales</taxon>
        <taxon>Marasmiineae</taxon>
        <taxon>Mycenaceae</taxon>
        <taxon>Mycena</taxon>
    </lineage>
</organism>
<sequence length="403" mass="45195">MDLLANANREKFELLGAQYTENLEAVLALQGTLIDDILPSVTDELELDADSIEWAKEWLSDTCSLFRILRRNKFTRSFAMESIRKTLVWRFTHLWPPNPPLRLPFVHCLPPPARDPFGRPILVIRVVSFNDSSDTYKPLIIRGLECLRLHLKRLNGDSHQSGVPILQYVILLDLENLSTQSLNIDLVTWTLRDAIPKFPGLLAAAFMINYSWTHAGIWSLAKRSVLPATAISRVFFPTQQELADYFSTSMLPKDYGGTLASLTELHDPLWNDPPSPQLGVGSGEPTAEPESSSSAPSIARIVAEAAAPSITAISATSLLNPFFGYPVSSSGGSPSLHHGRRRKRDLARTLLILAWRRWRRHLMACVWIFVFVLTVRGRRAWFIRSSKAVKSIWGVTYGSIALL</sequence>
<feature type="domain" description="CRAL-TRIO" evidence="2">
    <location>
        <begin position="114"/>
        <end position="263"/>
    </location>
</feature>
<feature type="compositionally biased region" description="Low complexity" evidence="1">
    <location>
        <begin position="283"/>
        <end position="293"/>
    </location>
</feature>
<comment type="caution">
    <text evidence="3">The sequence shown here is derived from an EMBL/GenBank/DDBJ whole genome shotgun (WGS) entry which is preliminary data.</text>
</comment>
<protein>
    <submittedName>
        <fullName evidence="3">CRAL-TRIO domain-containing protein</fullName>
    </submittedName>
</protein>
<proteinExistence type="predicted"/>
<name>A0AAD7ACC8_9AGAR</name>
<dbReference type="Pfam" id="PF00650">
    <property type="entry name" value="CRAL_TRIO"/>
    <property type="match status" value="1"/>
</dbReference>
<dbReference type="PANTHER" id="PTHR46590:SF4">
    <property type="entry name" value="CRAL-TRIO DOMAIN-CONTAINING PROTEIN"/>
    <property type="match status" value="1"/>
</dbReference>
<dbReference type="Gene3D" id="3.40.525.10">
    <property type="entry name" value="CRAL-TRIO lipid binding domain"/>
    <property type="match status" value="1"/>
</dbReference>
<evidence type="ECO:0000259" key="2">
    <source>
        <dbReference type="PROSITE" id="PS50191"/>
    </source>
</evidence>
<dbReference type="PANTHER" id="PTHR46590">
    <property type="entry name" value="PHOSPHATIDYLINOSITOL TRANSFER PROTEIN CSR1-RELATED"/>
    <property type="match status" value="1"/>
</dbReference>
<dbReference type="InterPro" id="IPR052432">
    <property type="entry name" value="PITP/CRAL-TRIO"/>
</dbReference>
<keyword evidence="4" id="KW-1185">Reference proteome</keyword>
<reference evidence="3" key="1">
    <citation type="submission" date="2023-03" db="EMBL/GenBank/DDBJ databases">
        <title>Massive genome expansion in bonnet fungi (Mycena s.s.) driven by repeated elements and novel gene families across ecological guilds.</title>
        <authorList>
            <consortium name="Lawrence Berkeley National Laboratory"/>
            <person name="Harder C.B."/>
            <person name="Miyauchi S."/>
            <person name="Viragh M."/>
            <person name="Kuo A."/>
            <person name="Thoen E."/>
            <person name="Andreopoulos B."/>
            <person name="Lu D."/>
            <person name="Skrede I."/>
            <person name="Drula E."/>
            <person name="Henrissat B."/>
            <person name="Morin E."/>
            <person name="Kohler A."/>
            <person name="Barry K."/>
            <person name="LaButti K."/>
            <person name="Morin E."/>
            <person name="Salamov A."/>
            <person name="Lipzen A."/>
            <person name="Mereny Z."/>
            <person name="Hegedus B."/>
            <person name="Baldrian P."/>
            <person name="Stursova M."/>
            <person name="Weitz H."/>
            <person name="Taylor A."/>
            <person name="Grigoriev I.V."/>
            <person name="Nagy L.G."/>
            <person name="Martin F."/>
            <person name="Kauserud H."/>
        </authorList>
    </citation>
    <scope>NUCLEOTIDE SEQUENCE</scope>
    <source>
        <strain evidence="3">CBHHK002</strain>
    </source>
</reference>
<dbReference type="InterPro" id="IPR036865">
    <property type="entry name" value="CRAL-TRIO_dom_sf"/>
</dbReference>
<evidence type="ECO:0000313" key="3">
    <source>
        <dbReference type="EMBL" id="KAJ7354666.1"/>
    </source>
</evidence>
<dbReference type="SUPFAM" id="SSF52087">
    <property type="entry name" value="CRAL/TRIO domain"/>
    <property type="match status" value="1"/>
</dbReference>
<evidence type="ECO:0000313" key="4">
    <source>
        <dbReference type="Proteomes" id="UP001218218"/>
    </source>
</evidence>
<dbReference type="EMBL" id="JARIHO010000010">
    <property type="protein sequence ID" value="KAJ7354666.1"/>
    <property type="molecule type" value="Genomic_DNA"/>
</dbReference>
<feature type="region of interest" description="Disordered" evidence="1">
    <location>
        <begin position="273"/>
        <end position="293"/>
    </location>
</feature>
<gene>
    <name evidence="3" type="ORF">DFH08DRAFT_691476</name>
</gene>